<feature type="coiled-coil region" evidence="14">
    <location>
        <begin position="223"/>
        <end position="250"/>
    </location>
</feature>
<comment type="caution">
    <text evidence="18">The sequence shown here is derived from an EMBL/GenBank/DDBJ whole genome shotgun (WGS) entry which is preliminary data.</text>
</comment>
<keyword evidence="13 15" id="KW-0472">Membrane</keyword>
<reference evidence="18 19" key="1">
    <citation type="submission" date="2019-10" db="EMBL/GenBank/DDBJ databases">
        <title>Description of Paenibacillus choica sp. nov.</title>
        <authorList>
            <person name="Carlier A."/>
            <person name="Qi S."/>
        </authorList>
    </citation>
    <scope>NUCLEOTIDE SEQUENCE [LARGE SCALE GENOMIC DNA]</scope>
    <source>
        <strain evidence="18 19">LMG 31460</strain>
    </source>
</reference>
<keyword evidence="4" id="KW-1003">Cell membrane</keyword>
<keyword evidence="5" id="KW-0597">Phosphoprotein</keyword>
<dbReference type="PANTHER" id="PTHR45528:SF1">
    <property type="entry name" value="SENSOR HISTIDINE KINASE CPXA"/>
    <property type="match status" value="1"/>
</dbReference>
<keyword evidence="19" id="KW-1185">Reference proteome</keyword>
<comment type="catalytic activity">
    <reaction evidence="1">
        <text>ATP + protein L-histidine = ADP + protein N-phospho-L-histidine.</text>
        <dbReference type="EC" id="2.7.13.3"/>
    </reaction>
</comment>
<dbReference type="Gene3D" id="3.30.565.10">
    <property type="entry name" value="Histidine kinase-like ATPase, C-terminal domain"/>
    <property type="match status" value="1"/>
</dbReference>
<evidence type="ECO:0000259" key="16">
    <source>
        <dbReference type="PROSITE" id="PS50109"/>
    </source>
</evidence>
<dbReference type="Pfam" id="PF00512">
    <property type="entry name" value="HisKA"/>
    <property type="match status" value="1"/>
</dbReference>
<evidence type="ECO:0000256" key="13">
    <source>
        <dbReference type="ARBA" id="ARBA00023136"/>
    </source>
</evidence>
<keyword evidence="8" id="KW-0547">Nucleotide-binding</keyword>
<keyword evidence="7 15" id="KW-0812">Transmembrane</keyword>
<dbReference type="Pfam" id="PF02518">
    <property type="entry name" value="HATPase_c"/>
    <property type="match status" value="1"/>
</dbReference>
<evidence type="ECO:0000256" key="1">
    <source>
        <dbReference type="ARBA" id="ARBA00000085"/>
    </source>
</evidence>
<dbReference type="PANTHER" id="PTHR45528">
    <property type="entry name" value="SENSOR HISTIDINE KINASE CPXA"/>
    <property type="match status" value="1"/>
</dbReference>
<evidence type="ECO:0000313" key="18">
    <source>
        <dbReference type="EMBL" id="NOU88552.1"/>
    </source>
</evidence>
<dbReference type="SMART" id="SM00387">
    <property type="entry name" value="HATPase_c"/>
    <property type="match status" value="1"/>
</dbReference>
<dbReference type="Pfam" id="PF00672">
    <property type="entry name" value="HAMP"/>
    <property type="match status" value="1"/>
</dbReference>
<feature type="transmembrane region" description="Helical" evidence="15">
    <location>
        <begin position="12"/>
        <end position="31"/>
    </location>
</feature>
<dbReference type="SMART" id="SM00388">
    <property type="entry name" value="HisKA"/>
    <property type="match status" value="1"/>
</dbReference>
<evidence type="ECO:0000256" key="4">
    <source>
        <dbReference type="ARBA" id="ARBA00022475"/>
    </source>
</evidence>
<keyword evidence="14" id="KW-0175">Coiled coil</keyword>
<evidence type="ECO:0000259" key="17">
    <source>
        <dbReference type="PROSITE" id="PS50885"/>
    </source>
</evidence>
<dbReference type="InterPro" id="IPR050398">
    <property type="entry name" value="HssS/ArlS-like"/>
</dbReference>
<dbReference type="Gene3D" id="6.10.340.10">
    <property type="match status" value="1"/>
</dbReference>
<sequence>MNKLNKKLILRISLVFIIVSMFSFGMNTFFLSKYLLYQKKHALALLTEQLEIMDTSQLLRDVEVIENKHGVTVVYTSIFEKNENLNTIISDKLNKKGITLSKFWITEESIAKLNENSMVRKIYNQEKLKSSFLVTFLKKDNYIFVVGESISHSTDTLAIVNQFNVYVYIGELLLLILLSGLFTKQIVRPLTQIQEAAEGISKLSFTKVDIQTGDEIESLAMSMNQMSDKLKQAHQAMEEKNQNLRDFIANISHELKTPLSIIKAYTLGIKDGMDDGTYLDVIGQQTDDISGLISKLLELSKLQTEQYQITPFDFRPLFHKTLQKHRISIQQQHVEISVDDSLLQDSWVLADEQKIEMVLNNFISNAVKYTSNRQIQITIGNRESDLLFTIANGFANGEPSHWDNVWEPFYVMESSRNKLLSGTGLGLSIARTILQKHNSRFGLHVQNGEIEFYFSLPVCLKGQ</sequence>
<comment type="subcellular location">
    <subcellularLocation>
        <location evidence="2">Cell membrane</location>
        <topology evidence="2">Multi-pass membrane protein</topology>
    </subcellularLocation>
</comment>
<protein>
    <recommendedName>
        <fullName evidence="3">histidine kinase</fullName>
        <ecNumber evidence="3">2.7.13.3</ecNumber>
    </recommendedName>
</protein>
<evidence type="ECO:0000256" key="7">
    <source>
        <dbReference type="ARBA" id="ARBA00022692"/>
    </source>
</evidence>
<dbReference type="SUPFAM" id="SSF158472">
    <property type="entry name" value="HAMP domain-like"/>
    <property type="match status" value="1"/>
</dbReference>
<proteinExistence type="predicted"/>
<dbReference type="EC" id="2.7.13.3" evidence="3"/>
<dbReference type="Proteomes" id="UP000658690">
    <property type="component" value="Unassembled WGS sequence"/>
</dbReference>
<dbReference type="RefSeq" id="WP_171691560.1">
    <property type="nucleotide sequence ID" value="NZ_WHOC01000121.1"/>
</dbReference>
<keyword evidence="11 15" id="KW-1133">Transmembrane helix</keyword>
<feature type="domain" description="HAMP" evidence="17">
    <location>
        <begin position="184"/>
        <end position="235"/>
    </location>
</feature>
<evidence type="ECO:0000256" key="10">
    <source>
        <dbReference type="ARBA" id="ARBA00022840"/>
    </source>
</evidence>
<evidence type="ECO:0000256" key="9">
    <source>
        <dbReference type="ARBA" id="ARBA00022777"/>
    </source>
</evidence>
<keyword evidence="9" id="KW-0418">Kinase</keyword>
<dbReference type="InterPro" id="IPR003660">
    <property type="entry name" value="HAMP_dom"/>
</dbReference>
<dbReference type="InterPro" id="IPR003594">
    <property type="entry name" value="HATPase_dom"/>
</dbReference>
<keyword evidence="12" id="KW-0902">Two-component regulatory system</keyword>
<evidence type="ECO:0000256" key="15">
    <source>
        <dbReference type="SAM" id="Phobius"/>
    </source>
</evidence>
<evidence type="ECO:0000256" key="5">
    <source>
        <dbReference type="ARBA" id="ARBA00022553"/>
    </source>
</evidence>
<evidence type="ECO:0000256" key="2">
    <source>
        <dbReference type="ARBA" id="ARBA00004651"/>
    </source>
</evidence>
<dbReference type="InterPro" id="IPR036097">
    <property type="entry name" value="HisK_dim/P_sf"/>
</dbReference>
<dbReference type="EMBL" id="WHOC01000121">
    <property type="protein sequence ID" value="NOU88552.1"/>
    <property type="molecule type" value="Genomic_DNA"/>
</dbReference>
<organism evidence="18 19">
    <name type="scientific">Paenibacillus germinis</name>
    <dbReference type="NCBI Taxonomy" id="2654979"/>
    <lineage>
        <taxon>Bacteria</taxon>
        <taxon>Bacillati</taxon>
        <taxon>Bacillota</taxon>
        <taxon>Bacilli</taxon>
        <taxon>Bacillales</taxon>
        <taxon>Paenibacillaceae</taxon>
        <taxon>Paenibacillus</taxon>
    </lineage>
</organism>
<feature type="domain" description="Histidine kinase" evidence="16">
    <location>
        <begin position="250"/>
        <end position="460"/>
    </location>
</feature>
<dbReference type="CDD" id="cd06225">
    <property type="entry name" value="HAMP"/>
    <property type="match status" value="1"/>
</dbReference>
<evidence type="ECO:0000256" key="14">
    <source>
        <dbReference type="SAM" id="Coils"/>
    </source>
</evidence>
<dbReference type="CDD" id="cd00082">
    <property type="entry name" value="HisKA"/>
    <property type="match status" value="1"/>
</dbReference>
<evidence type="ECO:0000256" key="6">
    <source>
        <dbReference type="ARBA" id="ARBA00022679"/>
    </source>
</evidence>
<dbReference type="InterPro" id="IPR005467">
    <property type="entry name" value="His_kinase_dom"/>
</dbReference>
<evidence type="ECO:0000256" key="11">
    <source>
        <dbReference type="ARBA" id="ARBA00022989"/>
    </source>
</evidence>
<evidence type="ECO:0000256" key="8">
    <source>
        <dbReference type="ARBA" id="ARBA00022741"/>
    </source>
</evidence>
<dbReference type="InterPro" id="IPR003661">
    <property type="entry name" value="HisK_dim/P_dom"/>
</dbReference>
<dbReference type="SUPFAM" id="SSF55874">
    <property type="entry name" value="ATPase domain of HSP90 chaperone/DNA topoisomerase II/histidine kinase"/>
    <property type="match status" value="1"/>
</dbReference>
<evidence type="ECO:0000313" key="19">
    <source>
        <dbReference type="Proteomes" id="UP000658690"/>
    </source>
</evidence>
<accession>A0ABX1Z5J4</accession>
<dbReference type="SUPFAM" id="SSF47384">
    <property type="entry name" value="Homodimeric domain of signal transducing histidine kinase"/>
    <property type="match status" value="1"/>
</dbReference>
<keyword evidence="6" id="KW-0808">Transferase</keyword>
<keyword evidence="10" id="KW-0067">ATP-binding</keyword>
<name>A0ABX1Z5J4_9BACL</name>
<dbReference type="Gene3D" id="1.10.287.130">
    <property type="match status" value="1"/>
</dbReference>
<evidence type="ECO:0000256" key="12">
    <source>
        <dbReference type="ARBA" id="ARBA00023012"/>
    </source>
</evidence>
<dbReference type="InterPro" id="IPR036890">
    <property type="entry name" value="HATPase_C_sf"/>
</dbReference>
<gene>
    <name evidence="18" type="ORF">GC102_22755</name>
</gene>
<dbReference type="PROSITE" id="PS50885">
    <property type="entry name" value="HAMP"/>
    <property type="match status" value="1"/>
</dbReference>
<dbReference type="SMART" id="SM00304">
    <property type="entry name" value="HAMP"/>
    <property type="match status" value="1"/>
</dbReference>
<dbReference type="PROSITE" id="PS50109">
    <property type="entry name" value="HIS_KIN"/>
    <property type="match status" value="1"/>
</dbReference>
<evidence type="ECO:0000256" key="3">
    <source>
        <dbReference type="ARBA" id="ARBA00012438"/>
    </source>
</evidence>